<evidence type="ECO:0000259" key="6">
    <source>
        <dbReference type="PROSITE" id="PS51012"/>
    </source>
</evidence>
<comment type="similarity">
    <text evidence="5">Belongs to the ABC-2 integral membrane protein family.</text>
</comment>
<name>A0AA96WVQ0_9CYAN</name>
<dbReference type="InterPro" id="IPR013525">
    <property type="entry name" value="ABC2_TM"/>
</dbReference>
<dbReference type="InterPro" id="IPR000412">
    <property type="entry name" value="ABC_2_transport"/>
</dbReference>
<evidence type="ECO:0000256" key="3">
    <source>
        <dbReference type="ARBA" id="ARBA00022989"/>
    </source>
</evidence>
<evidence type="ECO:0000313" key="7">
    <source>
        <dbReference type="EMBL" id="WNZ24552.1"/>
    </source>
</evidence>
<organism evidence="7">
    <name type="scientific">Leptolyngbya sp. NK1-12</name>
    <dbReference type="NCBI Taxonomy" id="2547451"/>
    <lineage>
        <taxon>Bacteria</taxon>
        <taxon>Bacillati</taxon>
        <taxon>Cyanobacteriota</taxon>
        <taxon>Cyanophyceae</taxon>
        <taxon>Leptolyngbyales</taxon>
        <taxon>Leptolyngbyaceae</taxon>
        <taxon>Leptolyngbya group</taxon>
        <taxon>Leptolyngbya</taxon>
    </lineage>
</organism>
<dbReference type="PANTHER" id="PTHR43027:SF1">
    <property type="entry name" value="DOXORUBICIN RESISTANCE ABC TRANSPORTER PERMEASE PROTEIN DRRC-RELATED"/>
    <property type="match status" value="1"/>
</dbReference>
<evidence type="ECO:0000256" key="1">
    <source>
        <dbReference type="ARBA" id="ARBA00004141"/>
    </source>
</evidence>
<accession>A0AA96WVQ0</accession>
<dbReference type="PROSITE" id="PS51012">
    <property type="entry name" value="ABC_TM2"/>
    <property type="match status" value="1"/>
</dbReference>
<feature type="transmembrane region" description="Helical" evidence="5">
    <location>
        <begin position="25"/>
        <end position="43"/>
    </location>
</feature>
<dbReference type="InterPro" id="IPR047817">
    <property type="entry name" value="ABC2_TM_bact-type"/>
</dbReference>
<dbReference type="GO" id="GO:0140359">
    <property type="term" value="F:ABC-type transporter activity"/>
    <property type="evidence" value="ECO:0007669"/>
    <property type="project" value="InterPro"/>
</dbReference>
<dbReference type="Pfam" id="PF01061">
    <property type="entry name" value="ABC2_membrane"/>
    <property type="match status" value="1"/>
</dbReference>
<evidence type="ECO:0000256" key="5">
    <source>
        <dbReference type="RuleBase" id="RU361157"/>
    </source>
</evidence>
<evidence type="ECO:0000256" key="2">
    <source>
        <dbReference type="ARBA" id="ARBA00022692"/>
    </source>
</evidence>
<feature type="transmembrane region" description="Helical" evidence="5">
    <location>
        <begin position="170"/>
        <end position="192"/>
    </location>
</feature>
<dbReference type="PIRSF" id="PIRSF006648">
    <property type="entry name" value="DrrB"/>
    <property type="match status" value="1"/>
</dbReference>
<sequence>MKYWYETLAVAQRILTELLRRRRSLIFWSIFPVSVLLLNGFILAERANLSMQQAFENAAPVTLVGAALFFSCLGGSVSTVVGEREQLTLKRLFISPLSGTSYFLGIFLAHCAIGLGQTLLVYLIAAVWGARFQGSLGLGLAILLLSIAAYVGVGFVLGTQLAKRTEDVNALVAAFGVPLLILGGAFLPSSLFPESLLNLAQFNPIYHMNEALLKVSANGDDFAAIEFHFWFLALFALAMVIAGWLSYRRMLQVERQL</sequence>
<dbReference type="PANTHER" id="PTHR43027">
    <property type="entry name" value="DOXORUBICIN RESISTANCE ABC TRANSPORTER PERMEASE PROTEIN DRRC-RELATED"/>
    <property type="match status" value="1"/>
</dbReference>
<protein>
    <recommendedName>
        <fullName evidence="5">Transport permease protein</fullName>
    </recommendedName>
</protein>
<keyword evidence="2 5" id="KW-0812">Transmembrane</keyword>
<proteinExistence type="inferred from homology"/>
<gene>
    <name evidence="7" type="ORF">HJG54_17975</name>
</gene>
<feature type="transmembrane region" description="Helical" evidence="5">
    <location>
        <begin position="227"/>
        <end position="247"/>
    </location>
</feature>
<keyword evidence="5" id="KW-1003">Cell membrane</keyword>
<feature type="transmembrane region" description="Helical" evidence="5">
    <location>
        <begin position="102"/>
        <end position="130"/>
    </location>
</feature>
<dbReference type="RefSeq" id="WP_316430412.1">
    <property type="nucleotide sequence ID" value="NZ_CP053586.1"/>
</dbReference>
<feature type="domain" description="ABC transmembrane type-2" evidence="6">
    <location>
        <begin position="23"/>
        <end position="250"/>
    </location>
</feature>
<comment type="subcellular location">
    <subcellularLocation>
        <location evidence="5">Cell membrane</location>
        <topology evidence="5">Multi-pass membrane protein</topology>
    </subcellularLocation>
    <subcellularLocation>
        <location evidence="1">Membrane</location>
        <topology evidence="1">Multi-pass membrane protein</topology>
    </subcellularLocation>
</comment>
<dbReference type="EMBL" id="CP053586">
    <property type="protein sequence ID" value="WNZ24552.1"/>
    <property type="molecule type" value="Genomic_DNA"/>
</dbReference>
<dbReference type="InterPro" id="IPR052902">
    <property type="entry name" value="ABC-2_transporter"/>
</dbReference>
<keyword evidence="3 5" id="KW-1133">Transmembrane helix</keyword>
<dbReference type="GO" id="GO:0043190">
    <property type="term" value="C:ATP-binding cassette (ABC) transporter complex"/>
    <property type="evidence" value="ECO:0007669"/>
    <property type="project" value="InterPro"/>
</dbReference>
<evidence type="ECO:0000256" key="4">
    <source>
        <dbReference type="ARBA" id="ARBA00023136"/>
    </source>
</evidence>
<keyword evidence="5" id="KW-0813">Transport</keyword>
<feature type="transmembrane region" description="Helical" evidence="5">
    <location>
        <begin position="136"/>
        <end position="158"/>
    </location>
</feature>
<keyword evidence="4 5" id="KW-0472">Membrane</keyword>
<feature type="transmembrane region" description="Helical" evidence="5">
    <location>
        <begin position="63"/>
        <end position="81"/>
    </location>
</feature>
<reference evidence="7" key="1">
    <citation type="submission" date="2020-05" db="EMBL/GenBank/DDBJ databases">
        <authorList>
            <person name="Zhu T."/>
            <person name="Keshari N."/>
            <person name="Lu X."/>
        </authorList>
    </citation>
    <scope>NUCLEOTIDE SEQUENCE</scope>
    <source>
        <strain evidence="7">NK1-12</strain>
    </source>
</reference>
<dbReference type="AlphaFoldDB" id="A0AA96WVQ0"/>